<dbReference type="EMBL" id="JANPWB010000016">
    <property type="protein sequence ID" value="KAJ1080446.1"/>
    <property type="molecule type" value="Genomic_DNA"/>
</dbReference>
<evidence type="ECO:0000256" key="6">
    <source>
        <dbReference type="ARBA" id="ARBA00023040"/>
    </source>
</evidence>
<keyword evidence="8" id="KW-0675">Receptor</keyword>
<evidence type="ECO:0000313" key="14">
    <source>
        <dbReference type="Proteomes" id="UP001066276"/>
    </source>
</evidence>
<comment type="caution">
    <text evidence="13">The sequence shown here is derived from an EMBL/GenBank/DDBJ whole genome shotgun (WGS) entry which is preliminary data.</text>
</comment>
<evidence type="ECO:0000313" key="13">
    <source>
        <dbReference type="EMBL" id="KAJ1080446.1"/>
    </source>
</evidence>
<evidence type="ECO:0000256" key="3">
    <source>
        <dbReference type="ARBA" id="ARBA00022692"/>
    </source>
</evidence>
<keyword evidence="9" id="KW-0325">Glycoprotein</keyword>
<organism evidence="13 14">
    <name type="scientific">Pleurodeles waltl</name>
    <name type="common">Iberian ribbed newt</name>
    <dbReference type="NCBI Taxonomy" id="8319"/>
    <lineage>
        <taxon>Eukaryota</taxon>
        <taxon>Metazoa</taxon>
        <taxon>Chordata</taxon>
        <taxon>Craniata</taxon>
        <taxon>Vertebrata</taxon>
        <taxon>Euteleostomi</taxon>
        <taxon>Amphibia</taxon>
        <taxon>Batrachia</taxon>
        <taxon>Caudata</taxon>
        <taxon>Salamandroidea</taxon>
        <taxon>Salamandridae</taxon>
        <taxon>Pleurodelinae</taxon>
        <taxon>Pleurodeles</taxon>
    </lineage>
</organism>
<dbReference type="Proteomes" id="UP001066276">
    <property type="component" value="Chromosome 12"/>
</dbReference>
<dbReference type="GO" id="GO:0005886">
    <property type="term" value="C:plasma membrane"/>
    <property type="evidence" value="ECO:0007669"/>
    <property type="project" value="UniProtKB-SubCell"/>
</dbReference>
<evidence type="ECO:0000256" key="9">
    <source>
        <dbReference type="ARBA" id="ARBA00023180"/>
    </source>
</evidence>
<evidence type="ECO:0000259" key="12">
    <source>
        <dbReference type="Pfam" id="PF01094"/>
    </source>
</evidence>
<keyword evidence="10" id="KW-0807">Transducer</keyword>
<dbReference type="AlphaFoldDB" id="A0AAV7KML6"/>
<accession>A0AAV7KML6</accession>
<dbReference type="PANTHER" id="PTHR24061:SF599">
    <property type="entry name" value="G-PROTEIN COUPLED RECEPTORS FAMILY 3 PROFILE DOMAIN-CONTAINING PROTEIN"/>
    <property type="match status" value="1"/>
</dbReference>
<sequence length="446" mass="49776">MLSLFLPALLLSVPPRVCGGDAPSCFLHAEEEDGYEQDGDIQIGGIFPVTFHSELPVNPFMEPRKPDDCKDNKIQFPSFLRTIPSDHYQAYGLVKLVLHFGWKWVGLLSAEDDYGVLGSQVLKESLLASGVCIAFHETLPSTPSTSRHNVISNIVKTSSANVVVAFSAFAYLKPVLWNIVNLTGKIWIASEAWSTITSIFSKDQSNMMTGTLGLATRDVAVPGMQEFFINVHPLTSLNDIFSEQFWEETFGCHWKSRYKATGASVINSTRWCTGAEKPMGFELQNTNKFDQRVTYNIYNALYAVAHALHKMHSCVPGGGPFINNRCANLRDFRPWQLLRYIRDVHFVNSLGEEMYFDVNGDPPGLYDVVNWHEEPDGTLSSVKVGSFDSRAPPGHELSINAKAIQWNMKQTETPATVEVVQMTSGPMRSEVNVSRRELNIFLIGSL</sequence>
<keyword evidence="3" id="KW-0812">Transmembrane</keyword>
<gene>
    <name evidence="13" type="ORF">NDU88_000646</name>
</gene>
<keyword evidence="5" id="KW-1133">Transmembrane helix</keyword>
<dbReference type="GO" id="GO:0004930">
    <property type="term" value="F:G protein-coupled receptor activity"/>
    <property type="evidence" value="ECO:0007669"/>
    <property type="project" value="UniProtKB-KW"/>
</dbReference>
<dbReference type="SUPFAM" id="SSF53822">
    <property type="entry name" value="Periplasmic binding protein-like I"/>
    <property type="match status" value="1"/>
</dbReference>
<protein>
    <recommendedName>
        <fullName evidence="12">Receptor ligand binding region domain-containing protein</fullName>
    </recommendedName>
</protein>
<keyword evidence="14" id="KW-1185">Reference proteome</keyword>
<dbReference type="InterPro" id="IPR001828">
    <property type="entry name" value="ANF_lig-bd_rcpt"/>
</dbReference>
<keyword evidence="4 11" id="KW-0732">Signal</keyword>
<dbReference type="InterPro" id="IPR000068">
    <property type="entry name" value="GPCR_3_Ca_sens_rcpt-rel"/>
</dbReference>
<evidence type="ECO:0000256" key="2">
    <source>
        <dbReference type="ARBA" id="ARBA00022475"/>
    </source>
</evidence>
<dbReference type="PANTHER" id="PTHR24061">
    <property type="entry name" value="CALCIUM-SENSING RECEPTOR-RELATED"/>
    <property type="match status" value="1"/>
</dbReference>
<reference evidence="13" key="1">
    <citation type="journal article" date="2022" name="bioRxiv">
        <title>Sequencing and chromosome-scale assembly of the giantPleurodeles waltlgenome.</title>
        <authorList>
            <person name="Brown T."/>
            <person name="Elewa A."/>
            <person name="Iarovenko S."/>
            <person name="Subramanian E."/>
            <person name="Araus A.J."/>
            <person name="Petzold A."/>
            <person name="Susuki M."/>
            <person name="Suzuki K.-i.T."/>
            <person name="Hayashi T."/>
            <person name="Toyoda A."/>
            <person name="Oliveira C."/>
            <person name="Osipova E."/>
            <person name="Leigh N.D."/>
            <person name="Simon A."/>
            <person name="Yun M.H."/>
        </authorList>
    </citation>
    <scope>NUCLEOTIDE SEQUENCE</scope>
    <source>
        <strain evidence="13">20211129_DDA</strain>
        <tissue evidence="13">Liver</tissue>
    </source>
</reference>
<evidence type="ECO:0000256" key="4">
    <source>
        <dbReference type="ARBA" id="ARBA00022729"/>
    </source>
</evidence>
<dbReference type="FunFam" id="3.40.50.2300:FF:000016">
    <property type="entry name" value="Taste 1 receptor member 2"/>
    <property type="match status" value="1"/>
</dbReference>
<evidence type="ECO:0000256" key="11">
    <source>
        <dbReference type="SAM" id="SignalP"/>
    </source>
</evidence>
<feature type="chain" id="PRO_5043809685" description="Receptor ligand binding region domain-containing protein" evidence="11">
    <location>
        <begin position="20"/>
        <end position="446"/>
    </location>
</feature>
<name>A0AAV7KML6_PLEWA</name>
<feature type="signal peptide" evidence="11">
    <location>
        <begin position="1"/>
        <end position="19"/>
    </location>
</feature>
<evidence type="ECO:0000256" key="7">
    <source>
        <dbReference type="ARBA" id="ARBA00023136"/>
    </source>
</evidence>
<comment type="subcellular location">
    <subcellularLocation>
        <location evidence="1">Cell membrane</location>
        <topology evidence="1">Multi-pass membrane protein</topology>
    </subcellularLocation>
</comment>
<evidence type="ECO:0000256" key="10">
    <source>
        <dbReference type="ARBA" id="ARBA00023224"/>
    </source>
</evidence>
<feature type="domain" description="Receptor ligand binding region" evidence="12">
    <location>
        <begin position="71"/>
        <end position="373"/>
    </location>
</feature>
<dbReference type="Pfam" id="PF01094">
    <property type="entry name" value="ANF_receptor"/>
    <property type="match status" value="1"/>
</dbReference>
<evidence type="ECO:0000256" key="1">
    <source>
        <dbReference type="ARBA" id="ARBA00004651"/>
    </source>
</evidence>
<keyword evidence="7" id="KW-0472">Membrane</keyword>
<keyword evidence="6" id="KW-0297">G-protein coupled receptor</keyword>
<proteinExistence type="predicted"/>
<dbReference type="PRINTS" id="PR00592">
    <property type="entry name" value="CASENSINGR"/>
</dbReference>
<dbReference type="Gene3D" id="3.40.50.2300">
    <property type="match status" value="2"/>
</dbReference>
<evidence type="ECO:0000256" key="8">
    <source>
        <dbReference type="ARBA" id="ARBA00023170"/>
    </source>
</evidence>
<keyword evidence="2" id="KW-1003">Cell membrane</keyword>
<evidence type="ECO:0000256" key="5">
    <source>
        <dbReference type="ARBA" id="ARBA00022989"/>
    </source>
</evidence>
<dbReference type="InterPro" id="IPR028082">
    <property type="entry name" value="Peripla_BP_I"/>
</dbReference>